<feature type="transmembrane region" description="Helical" evidence="1">
    <location>
        <begin position="37"/>
        <end position="60"/>
    </location>
</feature>
<keyword evidence="1" id="KW-0812">Transmembrane</keyword>
<dbReference type="RefSeq" id="XP_067180323.1">
    <property type="nucleotide sequence ID" value="XM_067323372.1"/>
</dbReference>
<name>A0A836HMI8_9TRYP</name>
<comment type="caution">
    <text evidence="2">The sequence shown here is derived from an EMBL/GenBank/DDBJ whole genome shotgun (WGS) entry which is preliminary data.</text>
</comment>
<proteinExistence type="predicted"/>
<keyword evidence="1" id="KW-1133">Transmembrane helix</keyword>
<dbReference type="KEGG" id="lmat:92515884"/>
<sequence>MADLEKKDVISTPLPFPKLNIKSVPPSDRSWVENNSWVLLVMECLLLFSVFVALLVYYLFYVRTPGKRLIEDQVDNDGLSHCGTEFSSRSSSFRFR</sequence>
<protein>
    <submittedName>
        <fullName evidence="2">Uncharacterized protein</fullName>
    </submittedName>
</protein>
<dbReference type="EMBL" id="JAFEUZ010000013">
    <property type="protein sequence ID" value="KAG5484083.1"/>
    <property type="molecule type" value="Genomic_DNA"/>
</dbReference>
<evidence type="ECO:0000313" key="3">
    <source>
        <dbReference type="Proteomes" id="UP000673552"/>
    </source>
</evidence>
<dbReference type="SMR" id="A0A836HMI8"/>
<dbReference type="AlphaFoldDB" id="A0A836HMI8"/>
<keyword evidence="1" id="KW-0472">Membrane</keyword>
<gene>
    <name evidence="2" type="ORF">LSCM1_05938</name>
</gene>
<dbReference type="OrthoDB" id="267757at2759"/>
<keyword evidence="3" id="KW-1185">Reference proteome</keyword>
<evidence type="ECO:0000313" key="2">
    <source>
        <dbReference type="EMBL" id="KAG5484083.1"/>
    </source>
</evidence>
<evidence type="ECO:0000256" key="1">
    <source>
        <dbReference type="SAM" id="Phobius"/>
    </source>
</evidence>
<accession>A0A836HMI8</accession>
<organism evidence="2 3">
    <name type="scientific">Leishmania martiniquensis</name>
    <dbReference type="NCBI Taxonomy" id="1580590"/>
    <lineage>
        <taxon>Eukaryota</taxon>
        <taxon>Discoba</taxon>
        <taxon>Euglenozoa</taxon>
        <taxon>Kinetoplastea</taxon>
        <taxon>Metakinetoplastina</taxon>
        <taxon>Trypanosomatida</taxon>
        <taxon>Trypanosomatidae</taxon>
        <taxon>Leishmaniinae</taxon>
        <taxon>Leishmania</taxon>
    </lineage>
</organism>
<dbReference type="GeneID" id="92515884"/>
<dbReference type="Proteomes" id="UP000673552">
    <property type="component" value="Chromosome 13"/>
</dbReference>
<reference evidence="2 3" key="1">
    <citation type="submission" date="2021-03" db="EMBL/GenBank/DDBJ databases">
        <title>Leishmania (Mundinia) martiniquensis Genome sequencing and assembly.</title>
        <authorList>
            <person name="Almutairi H."/>
            <person name="Gatherer D."/>
        </authorList>
    </citation>
    <scope>NUCLEOTIDE SEQUENCE [LARGE SCALE GENOMIC DNA]</scope>
    <source>
        <strain evidence="2">LSCM1</strain>
    </source>
</reference>